<evidence type="ECO:0000256" key="1">
    <source>
        <dbReference type="SAM" id="MobiDB-lite"/>
    </source>
</evidence>
<dbReference type="RefSeq" id="WP_309859158.1">
    <property type="nucleotide sequence ID" value="NZ_JAVDQJ010000028.1"/>
</dbReference>
<dbReference type="InterPro" id="IPR029063">
    <property type="entry name" value="SAM-dependent_MTases_sf"/>
</dbReference>
<protein>
    <submittedName>
        <fullName evidence="2">SAM-dependent methyltransferase</fullName>
    </submittedName>
</protein>
<proteinExistence type="predicted"/>
<reference evidence="2" key="1">
    <citation type="submission" date="2023-07" db="EMBL/GenBank/DDBJ databases">
        <title>Sorghum-associated microbial communities from plants grown in Nebraska, USA.</title>
        <authorList>
            <person name="Schachtman D."/>
        </authorList>
    </citation>
    <scope>NUCLEOTIDE SEQUENCE</scope>
    <source>
        <strain evidence="2">BE330</strain>
    </source>
</reference>
<gene>
    <name evidence="2" type="ORF">J2Y00_004946</name>
</gene>
<dbReference type="GO" id="GO:0032259">
    <property type="term" value="P:methylation"/>
    <property type="evidence" value="ECO:0007669"/>
    <property type="project" value="UniProtKB-KW"/>
</dbReference>
<dbReference type="Proteomes" id="UP001185331">
    <property type="component" value="Unassembled WGS sequence"/>
</dbReference>
<keyword evidence="2" id="KW-0489">Methyltransferase</keyword>
<dbReference type="EMBL" id="JAVDQK010000029">
    <property type="protein sequence ID" value="MDR6221314.1"/>
    <property type="molecule type" value="Genomic_DNA"/>
</dbReference>
<keyword evidence="2" id="KW-0808">Transferase</keyword>
<sequence length="251" mass="27457">MILEPLKPHSREWYARLARELGGYRHPWARVLDGPDPELTFDALLAERLGTGVRVLEAGCGHGPDAARFASGVGRWAAFDAVPELVTQARGNAPHADIHEWTAKGEVPSGLRGPFDLIVSRRGPTSVILRLPELAAPGAAFLYVGPRLDVPQVPDRLVAVGWEVRGEWRVGVRARVPTRQDWGRRCEWMNEPERVPEWDAHAGPDGLPYREERYVVLASAAVSSSAQGPTTRPRAPLPTAVPSGDSLRSAQ</sequence>
<accession>A0AAE4BQI1</accession>
<dbReference type="Gene3D" id="3.40.50.150">
    <property type="entry name" value="Vaccinia Virus protein VP39"/>
    <property type="match status" value="1"/>
</dbReference>
<dbReference type="SUPFAM" id="SSF53335">
    <property type="entry name" value="S-adenosyl-L-methionine-dependent methyltransferases"/>
    <property type="match status" value="1"/>
</dbReference>
<evidence type="ECO:0000313" key="3">
    <source>
        <dbReference type="Proteomes" id="UP001185331"/>
    </source>
</evidence>
<name>A0AAE4BQI1_9DEIO</name>
<comment type="caution">
    <text evidence="2">The sequence shown here is derived from an EMBL/GenBank/DDBJ whole genome shotgun (WGS) entry which is preliminary data.</text>
</comment>
<organism evidence="2 3">
    <name type="scientific">Deinococcus soli</name>
    <name type="common">ex Cha et al. 2016</name>
    <dbReference type="NCBI Taxonomy" id="1309411"/>
    <lineage>
        <taxon>Bacteria</taxon>
        <taxon>Thermotogati</taxon>
        <taxon>Deinococcota</taxon>
        <taxon>Deinococci</taxon>
        <taxon>Deinococcales</taxon>
        <taxon>Deinococcaceae</taxon>
        <taxon>Deinococcus</taxon>
    </lineage>
</organism>
<feature type="region of interest" description="Disordered" evidence="1">
    <location>
        <begin position="221"/>
        <end position="251"/>
    </location>
</feature>
<evidence type="ECO:0000313" key="2">
    <source>
        <dbReference type="EMBL" id="MDR6221314.1"/>
    </source>
</evidence>
<dbReference type="AlphaFoldDB" id="A0AAE4BQI1"/>
<feature type="compositionally biased region" description="Low complexity" evidence="1">
    <location>
        <begin position="221"/>
        <end position="242"/>
    </location>
</feature>
<dbReference type="GO" id="GO:0008168">
    <property type="term" value="F:methyltransferase activity"/>
    <property type="evidence" value="ECO:0007669"/>
    <property type="project" value="UniProtKB-KW"/>
</dbReference>